<feature type="transmembrane region" description="Helical" evidence="18">
    <location>
        <begin position="186"/>
        <end position="210"/>
    </location>
</feature>
<evidence type="ECO:0000256" key="18">
    <source>
        <dbReference type="RuleBase" id="RU003403"/>
    </source>
</evidence>
<dbReference type="EMBL" id="KX437734">
    <property type="protein sequence ID" value="ATD86015.1"/>
    <property type="molecule type" value="Genomic_DNA"/>
</dbReference>
<evidence type="ECO:0000256" key="13">
    <source>
        <dbReference type="ARBA" id="ARBA00023027"/>
    </source>
</evidence>
<feature type="transmembrane region" description="Helical" evidence="18">
    <location>
        <begin position="301"/>
        <end position="320"/>
    </location>
</feature>
<keyword evidence="15 18" id="KW-0496">Mitochondrion</keyword>
<keyword evidence="16 18" id="KW-0472">Membrane</keyword>
<dbReference type="InterPro" id="IPR003917">
    <property type="entry name" value="NADH_UbQ_OxRdtase_chain2"/>
</dbReference>
<proteinExistence type="inferred from homology"/>
<dbReference type="PROSITE" id="PS51257">
    <property type="entry name" value="PROKAR_LIPOPROTEIN"/>
    <property type="match status" value="1"/>
</dbReference>
<comment type="function">
    <text evidence="18">Core subunit of the mitochondrial membrane respiratory chain NADH dehydrogenase (Complex I) which catalyzes electron transfer from NADH through the respiratory chain, using ubiquinone as an electron acceptor. Essential for the catalytic activity and assembly of complex I.</text>
</comment>
<comment type="similarity">
    <text evidence="3 18">Belongs to the complex I subunit 2 family.</text>
</comment>
<keyword evidence="10 18" id="KW-1278">Translocase</keyword>
<keyword evidence="14 18" id="KW-0830">Ubiquinone</keyword>
<dbReference type="PANTHER" id="PTHR46552:SF1">
    <property type="entry name" value="NADH-UBIQUINONE OXIDOREDUCTASE CHAIN 2"/>
    <property type="match status" value="1"/>
</dbReference>
<feature type="transmembrane region" description="Helical" evidence="18">
    <location>
        <begin position="275"/>
        <end position="295"/>
    </location>
</feature>
<comment type="function">
    <text evidence="1">Core subunit of the mitochondrial membrane respiratory chain NADH dehydrogenase (Complex I) that is believed to belong to the minimal assembly required for catalysis. Complex I functions in the transfer of electrons from NADH to the respiratory chain. The immediate electron acceptor for the enzyme is believed to be ubiquinone.</text>
</comment>
<geneLocation type="mitochondrion" evidence="20"/>
<keyword evidence="7 18" id="KW-0679">Respiratory chain</keyword>
<comment type="subcellular location">
    <subcellularLocation>
        <location evidence="2 18">Mitochondrion inner membrane</location>
        <topology evidence="2 18">Multi-pass membrane protein</topology>
    </subcellularLocation>
</comment>
<feature type="transmembrane region" description="Helical" evidence="18">
    <location>
        <begin position="248"/>
        <end position="268"/>
    </location>
</feature>
<protein>
    <recommendedName>
        <fullName evidence="5 18">NADH-ubiquinone oxidoreductase chain 2</fullName>
        <ecNumber evidence="4 18">7.1.1.2</ecNumber>
    </recommendedName>
</protein>
<feature type="transmembrane region" description="Helical" evidence="18">
    <location>
        <begin position="9"/>
        <end position="30"/>
    </location>
</feature>
<evidence type="ECO:0000256" key="6">
    <source>
        <dbReference type="ARBA" id="ARBA00022448"/>
    </source>
</evidence>
<dbReference type="GO" id="GO:0008137">
    <property type="term" value="F:NADH dehydrogenase (ubiquinone) activity"/>
    <property type="evidence" value="ECO:0007669"/>
    <property type="project" value="UniProtKB-EC"/>
</dbReference>
<gene>
    <name evidence="20" type="primary">nad2</name>
</gene>
<dbReference type="AlphaFoldDB" id="A0A343K819"/>
<evidence type="ECO:0000256" key="16">
    <source>
        <dbReference type="ARBA" id="ARBA00023136"/>
    </source>
</evidence>
<comment type="catalytic activity">
    <reaction evidence="17 18">
        <text>a ubiquinone + NADH + 5 H(+)(in) = a ubiquinol + NAD(+) + 4 H(+)(out)</text>
        <dbReference type="Rhea" id="RHEA:29091"/>
        <dbReference type="Rhea" id="RHEA-COMP:9565"/>
        <dbReference type="Rhea" id="RHEA-COMP:9566"/>
        <dbReference type="ChEBI" id="CHEBI:15378"/>
        <dbReference type="ChEBI" id="CHEBI:16389"/>
        <dbReference type="ChEBI" id="CHEBI:17976"/>
        <dbReference type="ChEBI" id="CHEBI:57540"/>
        <dbReference type="ChEBI" id="CHEBI:57945"/>
        <dbReference type="EC" id="7.1.1.2"/>
    </reaction>
</comment>
<keyword evidence="13 18" id="KW-0520">NAD</keyword>
<evidence type="ECO:0000256" key="4">
    <source>
        <dbReference type="ARBA" id="ARBA00012944"/>
    </source>
</evidence>
<keyword evidence="9 18" id="KW-0999">Mitochondrion inner membrane</keyword>
<feature type="domain" description="NADH:quinone oxidoreductase/Mrp antiporter transmembrane" evidence="19">
    <location>
        <begin position="25"/>
        <end position="271"/>
    </location>
</feature>
<feature type="transmembrane region" description="Helical" evidence="18">
    <location>
        <begin position="222"/>
        <end position="242"/>
    </location>
</feature>
<accession>A0A343K819</accession>
<dbReference type="PRINTS" id="PR01436">
    <property type="entry name" value="NADHDHGNASE2"/>
</dbReference>
<dbReference type="GO" id="GO:0006120">
    <property type="term" value="P:mitochondrial electron transport, NADH to ubiquinone"/>
    <property type="evidence" value="ECO:0007669"/>
    <property type="project" value="InterPro"/>
</dbReference>
<dbReference type="InterPro" id="IPR001750">
    <property type="entry name" value="ND/Mrp_TM"/>
</dbReference>
<evidence type="ECO:0000256" key="2">
    <source>
        <dbReference type="ARBA" id="ARBA00004448"/>
    </source>
</evidence>
<keyword evidence="11 18" id="KW-0249">Electron transport</keyword>
<evidence type="ECO:0000256" key="17">
    <source>
        <dbReference type="ARBA" id="ARBA00049551"/>
    </source>
</evidence>
<evidence type="ECO:0000256" key="5">
    <source>
        <dbReference type="ARBA" id="ARBA00021008"/>
    </source>
</evidence>
<evidence type="ECO:0000259" key="19">
    <source>
        <dbReference type="Pfam" id="PF00361"/>
    </source>
</evidence>
<evidence type="ECO:0000256" key="10">
    <source>
        <dbReference type="ARBA" id="ARBA00022967"/>
    </source>
</evidence>
<feature type="transmembrane region" description="Helical" evidence="18">
    <location>
        <begin position="130"/>
        <end position="152"/>
    </location>
</feature>
<evidence type="ECO:0000256" key="9">
    <source>
        <dbReference type="ARBA" id="ARBA00022792"/>
    </source>
</evidence>
<evidence type="ECO:0000256" key="1">
    <source>
        <dbReference type="ARBA" id="ARBA00003257"/>
    </source>
</evidence>
<keyword evidence="8 18" id="KW-0812">Transmembrane</keyword>
<organism evidence="20">
    <name type="scientific">Petalocephala ochracea</name>
    <dbReference type="NCBI Taxonomy" id="2038650"/>
    <lineage>
        <taxon>Eukaryota</taxon>
        <taxon>Metazoa</taxon>
        <taxon>Ecdysozoa</taxon>
        <taxon>Arthropoda</taxon>
        <taxon>Hexapoda</taxon>
        <taxon>Insecta</taxon>
        <taxon>Pterygota</taxon>
        <taxon>Neoptera</taxon>
        <taxon>Paraneoptera</taxon>
        <taxon>Hemiptera</taxon>
        <taxon>Auchenorrhyncha</taxon>
        <taxon>Membracoidea</taxon>
        <taxon>Cicadellidae</taxon>
        <taxon>Ledrinae</taxon>
        <taxon>Petalocephala</taxon>
    </lineage>
</organism>
<dbReference type="Pfam" id="PF00361">
    <property type="entry name" value="Proton_antipo_M"/>
    <property type="match status" value="1"/>
</dbReference>
<evidence type="ECO:0000256" key="3">
    <source>
        <dbReference type="ARBA" id="ARBA00007012"/>
    </source>
</evidence>
<dbReference type="InterPro" id="IPR050175">
    <property type="entry name" value="Complex_I_Subunit_2"/>
</dbReference>
<keyword evidence="12 18" id="KW-1133">Transmembrane helix</keyword>
<evidence type="ECO:0000256" key="14">
    <source>
        <dbReference type="ARBA" id="ARBA00023075"/>
    </source>
</evidence>
<evidence type="ECO:0000256" key="12">
    <source>
        <dbReference type="ARBA" id="ARBA00022989"/>
    </source>
</evidence>
<evidence type="ECO:0000256" key="11">
    <source>
        <dbReference type="ARBA" id="ARBA00022982"/>
    </source>
</evidence>
<evidence type="ECO:0000256" key="7">
    <source>
        <dbReference type="ARBA" id="ARBA00022660"/>
    </source>
</evidence>
<dbReference type="EC" id="7.1.1.2" evidence="4 18"/>
<feature type="transmembrane region" description="Helical" evidence="18">
    <location>
        <begin position="164"/>
        <end position="180"/>
    </location>
</feature>
<reference evidence="20" key="1">
    <citation type="journal article" date="2017" name="Zool. J. Linn. Soc.">
        <title>Insufficient power of mitogenomic data in resolving the auchenorrhynchan monophyly.</title>
        <authorList>
            <person name="Song N."/>
            <person name="Cai W."/>
            <person name="Li H."/>
        </authorList>
    </citation>
    <scope>NUCLEOTIDE SEQUENCE</scope>
</reference>
<sequence length="324" mass="38072">MLLNSSKLLFLMFMTVGVMVSLSCNSWIMVWSGMELFLMSFIPYFCSHSFVSSECSMKYFLVQGLSSSLFIFCLFIFMLSNVFFLKSFLCFSLLLSLGCAPFHNWVLSVVSGMGYDSLLIFFSFSSLPPFFLLMYISYDLIFFVFLSLFFGSVGGLNHSSLKKLLGFSSVFNMGFLIYLINFNSLWIFYFFCYSLMVFFLVFFFYFYNLIYLNQFFVSGMNLFCKVSFWILFLSLGGIPPMFGFFVKLVVIELSIFLMDYFVSFFFVISSLVVMFYYIRCSFVCLVLFSFVLSWSFFVVNYWLTFFCFFSLFFFPFCFVLKSLI</sequence>
<dbReference type="GO" id="GO:0005743">
    <property type="term" value="C:mitochondrial inner membrane"/>
    <property type="evidence" value="ECO:0007669"/>
    <property type="project" value="UniProtKB-SubCell"/>
</dbReference>
<name>A0A343K819_9HEMI</name>
<keyword evidence="6" id="KW-0813">Transport</keyword>
<feature type="transmembrane region" description="Helical" evidence="18">
    <location>
        <begin position="69"/>
        <end position="95"/>
    </location>
</feature>
<evidence type="ECO:0000256" key="15">
    <source>
        <dbReference type="ARBA" id="ARBA00023128"/>
    </source>
</evidence>
<evidence type="ECO:0000256" key="8">
    <source>
        <dbReference type="ARBA" id="ARBA00022692"/>
    </source>
</evidence>
<evidence type="ECO:0000313" key="20">
    <source>
        <dbReference type="EMBL" id="ATD86015.1"/>
    </source>
</evidence>
<dbReference type="PANTHER" id="PTHR46552">
    <property type="entry name" value="NADH-UBIQUINONE OXIDOREDUCTASE CHAIN 2"/>
    <property type="match status" value="1"/>
</dbReference>